<dbReference type="Proteomes" id="UP000765509">
    <property type="component" value="Unassembled WGS sequence"/>
</dbReference>
<evidence type="ECO:0000256" key="1">
    <source>
        <dbReference type="SAM" id="Coils"/>
    </source>
</evidence>
<comment type="caution">
    <text evidence="2">The sequence shown here is derived from an EMBL/GenBank/DDBJ whole genome shotgun (WGS) entry which is preliminary data.</text>
</comment>
<feature type="coiled-coil region" evidence="1">
    <location>
        <begin position="18"/>
        <end position="45"/>
    </location>
</feature>
<gene>
    <name evidence="2" type="ORF">O181_033024</name>
</gene>
<organism evidence="2 3">
    <name type="scientific">Austropuccinia psidii MF-1</name>
    <dbReference type="NCBI Taxonomy" id="1389203"/>
    <lineage>
        <taxon>Eukaryota</taxon>
        <taxon>Fungi</taxon>
        <taxon>Dikarya</taxon>
        <taxon>Basidiomycota</taxon>
        <taxon>Pucciniomycotina</taxon>
        <taxon>Pucciniomycetes</taxon>
        <taxon>Pucciniales</taxon>
        <taxon>Sphaerophragmiaceae</taxon>
        <taxon>Austropuccinia</taxon>
    </lineage>
</organism>
<dbReference type="AlphaFoldDB" id="A0A9Q3CYG5"/>
<proteinExistence type="predicted"/>
<sequence>MAKKRDIEKGTPSLKDTIEELRLYIQQAKENIENSKALTTQQKENLPSNPWCSYNYHNPQEKHFEEDFWKLYLEKRPKNNEKTVKVLLSVRKSAILSSFALHSGATTLMVNKLKYFQDIIMKKQQIELADGPIIEALGSGKIHLEFNKIILIFKTLSVSQRQVLTSLVLPPSLKIITPFLYCTNLILNS</sequence>
<reference evidence="2" key="1">
    <citation type="submission" date="2021-03" db="EMBL/GenBank/DDBJ databases">
        <title>Draft genome sequence of rust myrtle Austropuccinia psidii MF-1, a brazilian biotype.</title>
        <authorList>
            <person name="Quecine M.C."/>
            <person name="Pachon D.M.R."/>
            <person name="Bonatelli M.L."/>
            <person name="Correr F.H."/>
            <person name="Franceschini L.M."/>
            <person name="Leite T.F."/>
            <person name="Margarido G.R.A."/>
            <person name="Almeida C.A."/>
            <person name="Ferrarezi J.A."/>
            <person name="Labate C.A."/>
        </authorList>
    </citation>
    <scope>NUCLEOTIDE SEQUENCE</scope>
    <source>
        <strain evidence="2">MF-1</strain>
    </source>
</reference>
<evidence type="ECO:0000313" key="2">
    <source>
        <dbReference type="EMBL" id="MBW0493309.1"/>
    </source>
</evidence>
<name>A0A9Q3CYG5_9BASI</name>
<evidence type="ECO:0000313" key="3">
    <source>
        <dbReference type="Proteomes" id="UP000765509"/>
    </source>
</evidence>
<accession>A0A9Q3CYG5</accession>
<keyword evidence="1" id="KW-0175">Coiled coil</keyword>
<protein>
    <submittedName>
        <fullName evidence="2">Uncharacterized protein</fullName>
    </submittedName>
</protein>
<dbReference type="EMBL" id="AVOT02012010">
    <property type="protein sequence ID" value="MBW0493309.1"/>
    <property type="molecule type" value="Genomic_DNA"/>
</dbReference>
<keyword evidence="3" id="KW-1185">Reference proteome</keyword>